<protein>
    <submittedName>
        <fullName evidence="3">2-keto-4-pentenoate hydratase</fullName>
    </submittedName>
</protein>
<keyword evidence="1" id="KW-0456">Lyase</keyword>
<dbReference type="Gene3D" id="3.90.850.10">
    <property type="entry name" value="Fumarylacetoacetase-like, C-terminal domain"/>
    <property type="match status" value="1"/>
</dbReference>
<dbReference type="AlphaFoldDB" id="A0A1J0WPJ2"/>
<dbReference type="EMBL" id="CP018081">
    <property type="protein sequence ID" value="APE46247.1"/>
    <property type="molecule type" value="Genomic_DNA"/>
</dbReference>
<keyword evidence="3" id="KW-0614">Plasmid</keyword>
<keyword evidence="4" id="KW-1185">Reference proteome</keyword>
<dbReference type="InterPro" id="IPR050772">
    <property type="entry name" value="Hydratase-Decarb/MhpD_sf"/>
</dbReference>
<dbReference type="RefSeq" id="WP_071974389.1">
    <property type="nucleotide sequence ID" value="NZ_CP018081.1"/>
</dbReference>
<organism evidence="3 4">
    <name type="scientific">Sulfitobacter alexandrii</name>
    <dbReference type="NCBI Taxonomy" id="1917485"/>
    <lineage>
        <taxon>Bacteria</taxon>
        <taxon>Pseudomonadati</taxon>
        <taxon>Pseudomonadota</taxon>
        <taxon>Alphaproteobacteria</taxon>
        <taxon>Rhodobacterales</taxon>
        <taxon>Roseobacteraceae</taxon>
        <taxon>Sulfitobacter</taxon>
    </lineage>
</organism>
<feature type="domain" description="Fumarylacetoacetase-like C-terminal" evidence="2">
    <location>
        <begin position="75"/>
        <end position="254"/>
    </location>
</feature>
<dbReference type="GO" id="GO:0005737">
    <property type="term" value="C:cytoplasm"/>
    <property type="evidence" value="ECO:0007669"/>
    <property type="project" value="TreeGrafter"/>
</dbReference>
<evidence type="ECO:0000313" key="4">
    <source>
        <dbReference type="Proteomes" id="UP000181897"/>
    </source>
</evidence>
<gene>
    <name evidence="3" type="ORF">BOO69_22170</name>
</gene>
<accession>A0A1J0WPJ2</accession>
<dbReference type="InterPro" id="IPR011234">
    <property type="entry name" value="Fumarylacetoacetase-like_C"/>
</dbReference>
<dbReference type="InterPro" id="IPR036663">
    <property type="entry name" value="Fumarylacetoacetase_C_sf"/>
</dbReference>
<reference evidence="3 4" key="1">
    <citation type="submission" date="2016-11" db="EMBL/GenBank/DDBJ databases">
        <title>Complete genome sequence of Sulfitobacter sp. AM1-D1, a toxic bacteria associated with marine dinoflagellate Alexandrium minutum in East China Sea.</title>
        <authorList>
            <person name="Yang Q."/>
            <person name="Zhang X."/>
            <person name="Tian X."/>
        </authorList>
    </citation>
    <scope>NUCLEOTIDE SEQUENCE [LARGE SCALE GENOMIC DNA]</scope>
    <source>
        <strain evidence="3 4">AM1-D1</strain>
        <plasmid evidence="3 4">unnamed5</plasmid>
    </source>
</reference>
<dbReference type="PANTHER" id="PTHR30143:SF0">
    <property type="entry name" value="2-KETO-4-PENTENOATE HYDRATASE"/>
    <property type="match status" value="1"/>
</dbReference>
<evidence type="ECO:0000256" key="1">
    <source>
        <dbReference type="ARBA" id="ARBA00023239"/>
    </source>
</evidence>
<dbReference type="Proteomes" id="UP000181897">
    <property type="component" value="Plasmid unnamed5"/>
</dbReference>
<dbReference type="Pfam" id="PF01557">
    <property type="entry name" value="FAA_hydrolase"/>
    <property type="match status" value="1"/>
</dbReference>
<evidence type="ECO:0000259" key="2">
    <source>
        <dbReference type="Pfam" id="PF01557"/>
    </source>
</evidence>
<evidence type="ECO:0000313" key="3">
    <source>
        <dbReference type="EMBL" id="APE46247.1"/>
    </source>
</evidence>
<geneLocation type="plasmid" evidence="3 4">
    <name>unnamed5</name>
</geneLocation>
<dbReference type="GO" id="GO:0008684">
    <property type="term" value="F:2-oxopent-4-enoate hydratase activity"/>
    <property type="evidence" value="ECO:0007669"/>
    <property type="project" value="TreeGrafter"/>
</dbReference>
<proteinExistence type="predicted"/>
<name>A0A1J0WPJ2_9RHOB</name>
<dbReference type="KEGG" id="suam:BOO69_22170"/>
<dbReference type="PANTHER" id="PTHR30143">
    <property type="entry name" value="ACID HYDRATASE"/>
    <property type="match status" value="1"/>
</dbReference>
<sequence length="265" mass="28298">MSGRIDDMATALVDARTELKQIPPLRESHGLDTVEDAYAVQDAANKIWLGQGRRLVGRKIGLTSPAVQAQMGIDQPDYGMLWADYFFTDGEVVDTGRFMQPKAELEVAFVMDRGFDDPEAPMAELIRRVAYAVPALEVVDTAIRDWDIKLVDTVADNASGGGFLLGLGARRLTDLDLRLCGGILSCNGRVVSHGLGVDCMGSPLNATLWLARRMAQLGQPLAEGDIVMSGAFGPMVPVGPGEAYLAEISGFSPIQVNFDDGGAGA</sequence>
<dbReference type="SUPFAM" id="SSF56529">
    <property type="entry name" value="FAH"/>
    <property type="match status" value="1"/>
</dbReference>